<proteinExistence type="inferred from homology"/>
<reference evidence="2 3" key="1">
    <citation type="journal article" date="2011" name="J. Bacteriol.">
        <title>Draft genome sequence of Caloramator australicus strain RC3T, a thermoanaerobe from the Great Artesian Basin of Australia.</title>
        <authorList>
            <person name="Ogg C.D."/>
            <person name="Patel B.K.C."/>
        </authorList>
    </citation>
    <scope>NUCLEOTIDE SEQUENCE [LARGE SCALE GENOMIC DNA]</scope>
    <source>
        <strain evidence="2 3">RC3</strain>
    </source>
</reference>
<accession>I7K5Y8</accession>
<dbReference type="Pfam" id="PF06782">
    <property type="entry name" value="UPF0236"/>
    <property type="match status" value="1"/>
</dbReference>
<dbReference type="InterPro" id="IPR009620">
    <property type="entry name" value="UPF0236"/>
</dbReference>
<sequence>MDYQKTKFVLDRYHLNKYIIRGTAKREEYREKIWKAINEGDKKV</sequence>
<protein>
    <submittedName>
        <fullName evidence="2">Uncharacterized protein</fullName>
    </submittedName>
</protein>
<evidence type="ECO:0000256" key="1">
    <source>
        <dbReference type="ARBA" id="ARBA00006539"/>
    </source>
</evidence>
<evidence type="ECO:0000313" key="3">
    <source>
        <dbReference type="Proteomes" id="UP000007652"/>
    </source>
</evidence>
<dbReference type="STRING" id="857293.CAAU_0865"/>
<gene>
    <name evidence="2" type="ORF">CAAU_0865</name>
</gene>
<dbReference type="Proteomes" id="UP000007652">
    <property type="component" value="Unassembled WGS sequence"/>
</dbReference>
<dbReference type="EMBL" id="CAKP01000039">
    <property type="protein sequence ID" value="CCJ32949.1"/>
    <property type="molecule type" value="Genomic_DNA"/>
</dbReference>
<name>I7K5Y8_9CLOT</name>
<dbReference type="AlphaFoldDB" id="I7K5Y8"/>
<evidence type="ECO:0000313" key="2">
    <source>
        <dbReference type="EMBL" id="CCJ32949.1"/>
    </source>
</evidence>
<keyword evidence="3" id="KW-1185">Reference proteome</keyword>
<comment type="caution">
    <text evidence="2">The sequence shown here is derived from an EMBL/GenBank/DDBJ whole genome shotgun (WGS) entry which is preliminary data.</text>
</comment>
<comment type="similarity">
    <text evidence="1">Belongs to the UPF0236 family.</text>
</comment>
<organism evidence="2 3">
    <name type="scientific">Caloramator australicus RC3</name>
    <dbReference type="NCBI Taxonomy" id="857293"/>
    <lineage>
        <taxon>Bacteria</taxon>
        <taxon>Bacillati</taxon>
        <taxon>Bacillota</taxon>
        <taxon>Clostridia</taxon>
        <taxon>Eubacteriales</taxon>
        <taxon>Clostridiaceae</taxon>
        <taxon>Caloramator</taxon>
    </lineage>
</organism>